<gene>
    <name evidence="3" type="ORF">IMSHALPRED_009984</name>
</gene>
<evidence type="ECO:0000313" key="3">
    <source>
        <dbReference type="EMBL" id="CAF9911278.1"/>
    </source>
</evidence>
<feature type="compositionally biased region" description="Acidic residues" evidence="2">
    <location>
        <begin position="233"/>
        <end position="261"/>
    </location>
</feature>
<dbReference type="Proteomes" id="UP000664534">
    <property type="component" value="Unassembled WGS sequence"/>
</dbReference>
<evidence type="ECO:0000256" key="1">
    <source>
        <dbReference type="SAM" id="Coils"/>
    </source>
</evidence>
<comment type="caution">
    <text evidence="3">The sequence shown here is derived from an EMBL/GenBank/DDBJ whole genome shotgun (WGS) entry which is preliminary data.</text>
</comment>
<sequence>MTRLRSGSKYNFVKRRNAHQHRSRAPAKPNRPPTKKPTRKTKPKGKNTLRDKRRWVQKEYDSSRLSGKATRELHEIYNKKNSGKLQDQRAMARRLTNEAKDAKQRLDEVFGRSLGALVNGVNLIDSADTFREKRRWIQRELEARRVNAKVARELLELFNKRNVGRSQRQRIMAGHLSDAAKEVDQRLEQAYGQNSGARRAARAMGGSLGGGLGDVGEMPRATTLILDGSHTDNDEDDDDDDDDNHIDDVDNDEDEDEDEEEKQPVDGPLAPTNRAPLKPQPQEPRRQKTTSWLDSSSSAQTSSGSSGTRVPSWQSAP</sequence>
<dbReference type="AlphaFoldDB" id="A0A8H3EVV9"/>
<dbReference type="OrthoDB" id="10659781at2759"/>
<organism evidence="3 4">
    <name type="scientific">Imshaugia aleurites</name>
    <dbReference type="NCBI Taxonomy" id="172621"/>
    <lineage>
        <taxon>Eukaryota</taxon>
        <taxon>Fungi</taxon>
        <taxon>Dikarya</taxon>
        <taxon>Ascomycota</taxon>
        <taxon>Pezizomycotina</taxon>
        <taxon>Lecanoromycetes</taxon>
        <taxon>OSLEUM clade</taxon>
        <taxon>Lecanoromycetidae</taxon>
        <taxon>Lecanorales</taxon>
        <taxon>Lecanorineae</taxon>
        <taxon>Parmeliaceae</taxon>
        <taxon>Imshaugia</taxon>
    </lineage>
</organism>
<protein>
    <submittedName>
        <fullName evidence="3">Uncharacterized protein</fullName>
    </submittedName>
</protein>
<evidence type="ECO:0000313" key="4">
    <source>
        <dbReference type="Proteomes" id="UP000664534"/>
    </source>
</evidence>
<feature type="compositionally biased region" description="Basic residues" evidence="2">
    <location>
        <begin position="12"/>
        <end position="25"/>
    </location>
</feature>
<feature type="coiled-coil region" evidence="1">
    <location>
        <begin position="85"/>
        <end position="112"/>
    </location>
</feature>
<keyword evidence="1" id="KW-0175">Coiled coil</keyword>
<keyword evidence="4" id="KW-1185">Reference proteome</keyword>
<evidence type="ECO:0000256" key="2">
    <source>
        <dbReference type="SAM" id="MobiDB-lite"/>
    </source>
</evidence>
<feature type="region of interest" description="Disordered" evidence="2">
    <location>
        <begin position="1"/>
        <end position="52"/>
    </location>
</feature>
<name>A0A8H3EVV9_9LECA</name>
<feature type="compositionally biased region" description="Basic residues" evidence="2">
    <location>
        <begin position="33"/>
        <end position="47"/>
    </location>
</feature>
<feature type="region of interest" description="Disordered" evidence="2">
    <location>
        <begin position="227"/>
        <end position="317"/>
    </location>
</feature>
<reference evidence="3" key="1">
    <citation type="submission" date="2021-03" db="EMBL/GenBank/DDBJ databases">
        <authorList>
            <person name="Tagirdzhanova G."/>
        </authorList>
    </citation>
    <scope>NUCLEOTIDE SEQUENCE</scope>
</reference>
<dbReference type="EMBL" id="CAJPDT010000008">
    <property type="protein sequence ID" value="CAF9911278.1"/>
    <property type="molecule type" value="Genomic_DNA"/>
</dbReference>
<feature type="compositionally biased region" description="Low complexity" evidence="2">
    <location>
        <begin position="289"/>
        <end position="308"/>
    </location>
</feature>
<proteinExistence type="predicted"/>
<accession>A0A8H3EVV9</accession>